<proteinExistence type="predicted"/>
<comment type="caution">
    <text evidence="2">The sequence shown here is derived from an EMBL/GenBank/DDBJ whole genome shotgun (WGS) entry which is preliminary data.</text>
</comment>
<name>A0AA39LVG9_9BILA</name>
<dbReference type="AlphaFoldDB" id="A0AA39LVG9"/>
<organism evidence="2 3">
    <name type="scientific">Steinernema hermaphroditum</name>
    <dbReference type="NCBI Taxonomy" id="289476"/>
    <lineage>
        <taxon>Eukaryota</taxon>
        <taxon>Metazoa</taxon>
        <taxon>Ecdysozoa</taxon>
        <taxon>Nematoda</taxon>
        <taxon>Chromadorea</taxon>
        <taxon>Rhabditida</taxon>
        <taxon>Tylenchina</taxon>
        <taxon>Panagrolaimomorpha</taxon>
        <taxon>Strongyloidoidea</taxon>
        <taxon>Steinernematidae</taxon>
        <taxon>Steinernema</taxon>
    </lineage>
</organism>
<evidence type="ECO:0000256" key="1">
    <source>
        <dbReference type="SAM" id="MobiDB-lite"/>
    </source>
</evidence>
<evidence type="ECO:0000313" key="3">
    <source>
        <dbReference type="Proteomes" id="UP001175271"/>
    </source>
</evidence>
<keyword evidence="3" id="KW-1185">Reference proteome</keyword>
<sequence length="69" mass="7228">MAGKEEAANGEQDDVSFLRTASSFTSIRLIKAARCLRNTSNCTSCTTSCGPGQQKLARGEAPGVDGPHK</sequence>
<protein>
    <submittedName>
        <fullName evidence="2">Uncharacterized protein</fullName>
    </submittedName>
</protein>
<evidence type="ECO:0000313" key="2">
    <source>
        <dbReference type="EMBL" id="KAK0411646.1"/>
    </source>
</evidence>
<accession>A0AA39LVG9</accession>
<feature type="region of interest" description="Disordered" evidence="1">
    <location>
        <begin position="45"/>
        <end position="69"/>
    </location>
</feature>
<reference evidence="2" key="1">
    <citation type="submission" date="2023-06" db="EMBL/GenBank/DDBJ databases">
        <title>Genomic analysis of the entomopathogenic nematode Steinernema hermaphroditum.</title>
        <authorList>
            <person name="Schwarz E.M."/>
            <person name="Heppert J.K."/>
            <person name="Baniya A."/>
            <person name="Schwartz H.T."/>
            <person name="Tan C.-H."/>
            <person name="Antoshechkin I."/>
            <person name="Sternberg P.W."/>
            <person name="Goodrich-Blair H."/>
            <person name="Dillman A.R."/>
        </authorList>
    </citation>
    <scope>NUCLEOTIDE SEQUENCE</scope>
    <source>
        <strain evidence="2">PS9179</strain>
        <tissue evidence="2">Whole animal</tissue>
    </source>
</reference>
<dbReference type="Proteomes" id="UP001175271">
    <property type="component" value="Unassembled WGS sequence"/>
</dbReference>
<gene>
    <name evidence="2" type="ORF">QR680_005766</name>
</gene>
<dbReference type="EMBL" id="JAUCMV010000003">
    <property type="protein sequence ID" value="KAK0411646.1"/>
    <property type="molecule type" value="Genomic_DNA"/>
</dbReference>